<organism evidence="1 2">
    <name type="scientific">Listeria aquatica FSL S10-1188</name>
    <dbReference type="NCBI Taxonomy" id="1265818"/>
    <lineage>
        <taxon>Bacteria</taxon>
        <taxon>Bacillati</taxon>
        <taxon>Bacillota</taxon>
        <taxon>Bacilli</taxon>
        <taxon>Bacillales</taxon>
        <taxon>Listeriaceae</taxon>
        <taxon>Listeria</taxon>
    </lineage>
</organism>
<dbReference type="Gene3D" id="3.90.1640.10">
    <property type="entry name" value="inorganic pyrophosphatase (n-terminal core)"/>
    <property type="match status" value="1"/>
</dbReference>
<evidence type="ECO:0000313" key="2">
    <source>
        <dbReference type="Proteomes" id="UP000019246"/>
    </source>
</evidence>
<dbReference type="InterPro" id="IPR038763">
    <property type="entry name" value="DHH_sf"/>
</dbReference>
<evidence type="ECO:0000313" key="1">
    <source>
        <dbReference type="EMBL" id="EUJ17735.1"/>
    </source>
</evidence>
<sequence length="68" mass="7514">MKKEILKAIQAYETVILHRHIRPDPDAYGSQMGLAAIIRASFPGKKSLFSRGSGAVTCIFRATGFSFR</sequence>
<dbReference type="SUPFAM" id="SSF64182">
    <property type="entry name" value="DHH phosphoesterases"/>
    <property type="match status" value="1"/>
</dbReference>
<dbReference type="STRING" id="1265818.MAQA_12071"/>
<proteinExistence type="predicted"/>
<keyword evidence="2" id="KW-1185">Reference proteome</keyword>
<dbReference type="EMBL" id="AOCG01000012">
    <property type="protein sequence ID" value="EUJ17735.1"/>
    <property type="molecule type" value="Genomic_DNA"/>
</dbReference>
<accession>W7AWY0</accession>
<reference evidence="1 2" key="1">
    <citation type="journal article" date="2014" name="Int. J. Syst. Evol. Microbiol.">
        <title>Listeria floridensis sp. nov., Listeria aquatica sp. nov., Listeria cornellensis sp. nov., Listeria riparia sp. nov. and Listeria grandensis sp. nov., from agricultural and natural environments.</title>
        <authorList>
            <person name="den Bakker H.C."/>
            <person name="Warchocki S."/>
            <person name="Wright E.M."/>
            <person name="Allred A.F."/>
            <person name="Ahlstrom C."/>
            <person name="Manuel C.S."/>
            <person name="Stasiewicz M.J."/>
            <person name="Burrell A."/>
            <person name="Roof S."/>
            <person name="Strawn L."/>
            <person name="Fortes E.D."/>
            <person name="Nightingale K.K."/>
            <person name="Kephart D."/>
            <person name="Wiedmann M."/>
        </authorList>
    </citation>
    <scope>NUCLEOTIDE SEQUENCE [LARGE SCALE GENOMIC DNA]</scope>
    <source>
        <strain evidence="1 2">FSL S10-1188</strain>
    </source>
</reference>
<name>W7AWY0_9LIST</name>
<protein>
    <submittedName>
        <fullName evidence="1">Phosphoesterase DHH subfamily 1 protein</fullName>
    </submittedName>
</protein>
<dbReference type="AlphaFoldDB" id="W7AWY0"/>
<dbReference type="Proteomes" id="UP000019246">
    <property type="component" value="Unassembled WGS sequence"/>
</dbReference>
<comment type="caution">
    <text evidence="1">The sequence shown here is derived from an EMBL/GenBank/DDBJ whole genome shotgun (WGS) entry which is preliminary data.</text>
</comment>
<gene>
    <name evidence="1" type="ORF">MAQA_12071</name>
</gene>